<proteinExistence type="inferred from homology"/>
<reference evidence="3" key="1">
    <citation type="submission" date="2016-10" db="EMBL/GenBank/DDBJ databases">
        <authorList>
            <person name="Varghese N."/>
            <person name="Submissions S."/>
        </authorList>
    </citation>
    <scope>NUCLEOTIDE SEQUENCE [LARGE SCALE GENOMIC DNA]</scope>
    <source>
        <strain evidence="3">Mob M</strain>
    </source>
</reference>
<name>A0A1I4NPF9_9EURY</name>
<dbReference type="InterPro" id="IPR002805">
    <property type="entry name" value="Nict_dMeBzImd_PRibTrfase_arc"/>
</dbReference>
<evidence type="ECO:0000256" key="1">
    <source>
        <dbReference type="HAMAP-Rule" id="MF_01086"/>
    </source>
</evidence>
<keyword evidence="3" id="KW-1185">Reference proteome</keyword>
<dbReference type="NCBIfam" id="NF003372">
    <property type="entry name" value="PRK04447.1-5"/>
    <property type="match status" value="1"/>
</dbReference>
<dbReference type="EMBL" id="FOUJ01000001">
    <property type="protein sequence ID" value="SFM17349.1"/>
    <property type="molecule type" value="Genomic_DNA"/>
</dbReference>
<comment type="similarity">
    <text evidence="1">Belongs to the UPF0284 family.</text>
</comment>
<dbReference type="OrthoDB" id="9136at2157"/>
<dbReference type="NCBIfam" id="TIGR00303">
    <property type="entry name" value="nicotinate mononucleotide-dependent phosphoribosyltransferase CobT"/>
    <property type="match status" value="1"/>
</dbReference>
<dbReference type="RefSeq" id="WP_091931901.1">
    <property type="nucleotide sequence ID" value="NZ_FOUJ01000001.1"/>
</dbReference>
<dbReference type="InterPro" id="IPR003200">
    <property type="entry name" value="Nict_dMeBzImd_PRibTrfase"/>
</dbReference>
<dbReference type="SUPFAM" id="SSF52733">
    <property type="entry name" value="Nicotinate mononucleotide:5,6-dimethylbenzimidazole phosphoribosyltransferase (CobT)"/>
    <property type="match status" value="1"/>
</dbReference>
<dbReference type="InterPro" id="IPR036087">
    <property type="entry name" value="Nict_dMeBzImd_PRibTrfase_sf"/>
</dbReference>
<evidence type="ECO:0000313" key="2">
    <source>
        <dbReference type="EMBL" id="SFM17349.1"/>
    </source>
</evidence>
<evidence type="ECO:0000313" key="3">
    <source>
        <dbReference type="Proteomes" id="UP000198535"/>
    </source>
</evidence>
<organism evidence="2 3">
    <name type="scientific">Methanolobus profundi</name>
    <dbReference type="NCBI Taxonomy" id="487685"/>
    <lineage>
        <taxon>Archaea</taxon>
        <taxon>Methanobacteriati</taxon>
        <taxon>Methanobacteriota</taxon>
        <taxon>Stenosarchaea group</taxon>
        <taxon>Methanomicrobia</taxon>
        <taxon>Methanosarcinales</taxon>
        <taxon>Methanosarcinaceae</taxon>
        <taxon>Methanolobus</taxon>
    </lineage>
</organism>
<gene>
    <name evidence="2" type="ORF">SAMN04488696_0185</name>
</gene>
<sequence>MDTLAPEKVRLPEKPLFVCVLGNTETAYIEGLSAAGKTAKLTDYTPAGDAEVLETGTIIDIPILPMTPPYDTPTPALITRAALSITGIPHVFVNAGLRVLPAKQVPLIDIGGKPGDDIRKPVAVHDVEDVFDNAFKLGEKLAKEHDLIVIGESIPAGTTTANAVLQALGYDGNVSSSSNSNPLDLKKQVVADALKSSDITFGSLRETPLKAIEAVGDPMMVAVAGITAGLGDTPVILAGGTQMASIFAVVKHMGYAMDDVKIVTTSYVVRDETANFAELAAEIGAEYEGADPEFGRSSFKGLQQYEVGFVKEGVGAGGAIYLTAMFGHTMEELRLKIEELCDELCKFGDINRVAEADI</sequence>
<dbReference type="PANTHER" id="PTHR38811">
    <property type="match status" value="1"/>
</dbReference>
<dbReference type="CDD" id="cd02439">
    <property type="entry name" value="DMB-PRT_CobT"/>
    <property type="match status" value="1"/>
</dbReference>
<dbReference type="Gene3D" id="3.40.50.10210">
    <property type="match status" value="1"/>
</dbReference>
<protein>
    <recommendedName>
        <fullName evidence="1">UPF0284 protein SAMN04488696_0185</fullName>
    </recommendedName>
</protein>
<dbReference type="Proteomes" id="UP000198535">
    <property type="component" value="Unassembled WGS sequence"/>
</dbReference>
<dbReference type="PANTHER" id="PTHR38811:SF1">
    <property type="entry name" value="UPF0284 PROTEIN SLL1500"/>
    <property type="match status" value="1"/>
</dbReference>
<dbReference type="HAMAP" id="MF_01086">
    <property type="entry name" value="UPF0284"/>
    <property type="match status" value="1"/>
</dbReference>
<accession>A0A1I4NPF9</accession>
<dbReference type="STRING" id="487685.SAMN04488696_0185"/>
<dbReference type="AlphaFoldDB" id="A0A1I4NPF9"/>
<dbReference type="GO" id="GO:0008939">
    <property type="term" value="F:nicotinate-nucleotide-dimethylbenzimidazole phosphoribosyltransferase activity"/>
    <property type="evidence" value="ECO:0007669"/>
    <property type="project" value="InterPro"/>
</dbReference>